<evidence type="ECO:0000313" key="1">
    <source>
        <dbReference type="EMBL" id="BAT88980.1"/>
    </source>
</evidence>
<organism evidence="1 2">
    <name type="scientific">Vigna angularis var. angularis</name>
    <dbReference type="NCBI Taxonomy" id="157739"/>
    <lineage>
        <taxon>Eukaryota</taxon>
        <taxon>Viridiplantae</taxon>
        <taxon>Streptophyta</taxon>
        <taxon>Embryophyta</taxon>
        <taxon>Tracheophyta</taxon>
        <taxon>Spermatophyta</taxon>
        <taxon>Magnoliopsida</taxon>
        <taxon>eudicotyledons</taxon>
        <taxon>Gunneridae</taxon>
        <taxon>Pentapetalae</taxon>
        <taxon>rosids</taxon>
        <taxon>fabids</taxon>
        <taxon>Fabales</taxon>
        <taxon>Fabaceae</taxon>
        <taxon>Papilionoideae</taxon>
        <taxon>50 kb inversion clade</taxon>
        <taxon>NPAAA clade</taxon>
        <taxon>indigoferoid/millettioid clade</taxon>
        <taxon>Phaseoleae</taxon>
        <taxon>Vigna</taxon>
    </lineage>
</organism>
<gene>
    <name evidence="1" type="primary">Vigan.05G263500</name>
    <name evidence="1" type="ORF">VIGAN_05263500</name>
</gene>
<sequence length="266" mass="30286">MNMKLYEWSRSGYKELVLIYSKGSESSILGLRYNQNRVLLRLRNPFCDSGATRELLVEVTAKKGNSCEGFYFWAVKVITGRLDDTPNHNGFNDILHNFETVCDNKYWSELCGKESCFYEVIRKVGNRSSEEKVNWEFSHWCSVSGETRIQYSVIIECDKTRGLKAKLKGPFKCLNLEKKVESEPALTLQKMKKEPEEADERKFVESKIEGKEYILLAGGSDQRATVVNNIVNSGSFTGDGNGSKYENCQIEMKSDFKSSSPKLALD</sequence>
<protein>
    <submittedName>
        <fullName evidence="1">Uncharacterized protein</fullName>
    </submittedName>
</protein>
<name>A0A0S3S823_PHAAN</name>
<dbReference type="AlphaFoldDB" id="A0A0S3S823"/>
<dbReference type="Proteomes" id="UP000291084">
    <property type="component" value="Chromosome 5"/>
</dbReference>
<proteinExistence type="predicted"/>
<dbReference type="EMBL" id="AP015038">
    <property type="protein sequence ID" value="BAT88980.1"/>
    <property type="molecule type" value="Genomic_DNA"/>
</dbReference>
<evidence type="ECO:0000313" key="2">
    <source>
        <dbReference type="Proteomes" id="UP000291084"/>
    </source>
</evidence>
<accession>A0A0S3S823</accession>
<keyword evidence="2" id="KW-1185">Reference proteome</keyword>
<reference evidence="1 2" key="1">
    <citation type="journal article" date="2015" name="Sci. Rep.">
        <title>The power of single molecule real-time sequencing technology in the de novo assembly of a eukaryotic genome.</title>
        <authorList>
            <person name="Sakai H."/>
            <person name="Naito K."/>
            <person name="Ogiso-Tanaka E."/>
            <person name="Takahashi Y."/>
            <person name="Iseki K."/>
            <person name="Muto C."/>
            <person name="Satou K."/>
            <person name="Teruya K."/>
            <person name="Shiroma A."/>
            <person name="Shimoji M."/>
            <person name="Hirano T."/>
            <person name="Itoh T."/>
            <person name="Kaga A."/>
            <person name="Tomooka N."/>
        </authorList>
    </citation>
    <scope>NUCLEOTIDE SEQUENCE [LARGE SCALE GENOMIC DNA]</scope>
    <source>
        <strain evidence="2">cv. Shumari</strain>
    </source>
</reference>